<name>W2RUI1_CYPE1</name>
<dbReference type="OrthoDB" id="4158412at2759"/>
<dbReference type="HOGENOM" id="CLU_003121_1_0_1"/>
<feature type="compositionally biased region" description="Polar residues" evidence="1">
    <location>
        <begin position="762"/>
        <end position="776"/>
    </location>
</feature>
<dbReference type="eggNOG" id="ENOG502SH56">
    <property type="taxonomic scope" value="Eukaryota"/>
</dbReference>
<feature type="region of interest" description="Disordered" evidence="1">
    <location>
        <begin position="960"/>
        <end position="1013"/>
    </location>
</feature>
<feature type="compositionally biased region" description="Basic residues" evidence="1">
    <location>
        <begin position="1002"/>
        <end position="1013"/>
    </location>
</feature>
<organism evidence="2 3">
    <name type="scientific">Cyphellophora europaea (strain CBS 101466)</name>
    <name type="common">Phialophora europaea</name>
    <dbReference type="NCBI Taxonomy" id="1220924"/>
    <lineage>
        <taxon>Eukaryota</taxon>
        <taxon>Fungi</taxon>
        <taxon>Dikarya</taxon>
        <taxon>Ascomycota</taxon>
        <taxon>Pezizomycotina</taxon>
        <taxon>Eurotiomycetes</taxon>
        <taxon>Chaetothyriomycetidae</taxon>
        <taxon>Chaetothyriales</taxon>
        <taxon>Cyphellophoraceae</taxon>
        <taxon>Cyphellophora</taxon>
    </lineage>
</organism>
<dbReference type="VEuPathDB" id="FungiDB:HMPREF1541_04377"/>
<feature type="compositionally biased region" description="Polar residues" evidence="1">
    <location>
        <begin position="908"/>
        <end position="930"/>
    </location>
</feature>
<reference evidence="2 3" key="1">
    <citation type="submission" date="2013-03" db="EMBL/GenBank/DDBJ databases">
        <title>The Genome Sequence of Phialophora europaea CBS 101466.</title>
        <authorList>
            <consortium name="The Broad Institute Genomics Platform"/>
            <person name="Cuomo C."/>
            <person name="de Hoog S."/>
            <person name="Gorbushina A."/>
            <person name="Walker B."/>
            <person name="Young S.K."/>
            <person name="Zeng Q."/>
            <person name="Gargeya S."/>
            <person name="Fitzgerald M."/>
            <person name="Haas B."/>
            <person name="Abouelleil A."/>
            <person name="Allen A.W."/>
            <person name="Alvarado L."/>
            <person name="Arachchi H.M."/>
            <person name="Berlin A.M."/>
            <person name="Chapman S.B."/>
            <person name="Gainer-Dewar J."/>
            <person name="Goldberg J."/>
            <person name="Griggs A."/>
            <person name="Gujja S."/>
            <person name="Hansen M."/>
            <person name="Howarth C."/>
            <person name="Imamovic A."/>
            <person name="Ireland A."/>
            <person name="Larimer J."/>
            <person name="McCowan C."/>
            <person name="Murphy C."/>
            <person name="Pearson M."/>
            <person name="Poon T.W."/>
            <person name="Priest M."/>
            <person name="Roberts A."/>
            <person name="Saif S."/>
            <person name="Shea T."/>
            <person name="Sisk P."/>
            <person name="Sykes S."/>
            <person name="Wortman J."/>
            <person name="Nusbaum C."/>
            <person name="Birren B."/>
        </authorList>
    </citation>
    <scope>NUCLEOTIDE SEQUENCE [LARGE SCALE GENOMIC DNA]</scope>
    <source>
        <strain evidence="2 3">CBS 101466</strain>
    </source>
</reference>
<dbReference type="AlphaFoldDB" id="W2RUI1"/>
<keyword evidence="3" id="KW-1185">Reference proteome</keyword>
<feature type="region of interest" description="Disordered" evidence="1">
    <location>
        <begin position="884"/>
        <end position="936"/>
    </location>
</feature>
<feature type="region of interest" description="Disordered" evidence="1">
    <location>
        <begin position="736"/>
        <end position="776"/>
    </location>
</feature>
<dbReference type="RefSeq" id="XP_008716945.1">
    <property type="nucleotide sequence ID" value="XM_008718723.1"/>
</dbReference>
<dbReference type="PANTHER" id="PTHR37535:SF3">
    <property type="entry name" value="FLUG DOMAIN-CONTAINING PROTEIN"/>
    <property type="match status" value="1"/>
</dbReference>
<dbReference type="InParanoid" id="W2RUI1"/>
<gene>
    <name evidence="2" type="ORF">HMPREF1541_04377</name>
</gene>
<dbReference type="PANTHER" id="PTHR37535">
    <property type="entry name" value="FLUG DOMAIN PROTEIN"/>
    <property type="match status" value="1"/>
</dbReference>
<dbReference type="Pfam" id="PF11917">
    <property type="entry name" value="DUF3435"/>
    <property type="match status" value="1"/>
</dbReference>
<dbReference type="InterPro" id="IPR021842">
    <property type="entry name" value="DUF3435"/>
</dbReference>
<dbReference type="EMBL" id="KB822720">
    <property type="protein sequence ID" value="ETN40102.1"/>
    <property type="molecule type" value="Genomic_DNA"/>
</dbReference>
<dbReference type="GeneID" id="19971716"/>
<evidence type="ECO:0000313" key="2">
    <source>
        <dbReference type="EMBL" id="ETN40102.1"/>
    </source>
</evidence>
<dbReference type="STRING" id="1220924.W2RUI1"/>
<evidence type="ECO:0000256" key="1">
    <source>
        <dbReference type="SAM" id="MobiDB-lite"/>
    </source>
</evidence>
<sequence length="1013" mass="115055">MAEPTADELLLARAEANGYRRGAHREADQLCGREKHVTKTKKDQDRTMRRYVLWHLSEMRWKHAQKGLPPPDMDMARDQCLRPGITAPDLVNVKDFVRFYISTSKPRLDAHRPTVDSINTVMEWFFAGFTRVTGTETVERERSEVYHWVRTTLVKEGLVVKKHVPKHNFADRDLSRVLLALWTHNDLLFIHERYRVQVTFIIHVYCWTGARLGAFFTGGLRYQVRTIRSRHGLDVTLVLQRVEGRSWRLIYRLDQRWVKNNRDPENVVFGAAAKDHHRLFYNDAGFLLAMAIADGALFGYESLAEVQEQRIPDGDDELILRFKDSALGKPILRKCTKKDGVTDQPMARDAFTEIFRKMLLSAGYFCGTSIHAIRRQLGKRVDERYTSVQRSQHLTQGDPRVFGQSYVANCSTVDGQAAFRGEESDQRHIEYFQSLEKFREAGLPARLPSHLDEALTRDPKLCQIKSEIEALTKQKAGIDILNKVKKRHAAHLKTIKTTALRQYQEHWVRERRDWKILTRGKGATHDQSKTDFVQSICQLIPERARIAGAMAVEEALEPGAMWQALGDLYTLCVEDFTVLYLPGCRPVDGYSLPKASRSQHIQTCVRWEMASRLGHLQKDVHYCHLCFSWVIGEDWHPHCKEHLATMVTKRCGTITHCHTLMRPGYCPFCMAEEKLPAPERLESWTRDHQLWGHVEEHLEICHWPRRCPHPLCGASVFEDAAAFRFHLVDEHRFSQTRPVKAAYSTPPNGQPNKNLLDGGSPAVSSSPKRKQPTSTEALQWVPWQTTHHSRMIPEEAVFSRSPKRCRQSPPAICPAALSLERDLAVDHTAYGAKHSPMLSDPYFSGTESDETLMKYAYNITTPRCASPDSTGWAPALEGDGDILFSQYCRSPSPSPAPSPDDTSSESSGTTLVDFQSRQPCGSPGLSSATAASVVHDDEVPDHVRTLPRIRLRVSQPKITLRLNVSRTSHAPGNKGNVTKHRGNQRSREDSGSAKPKGIIISKKVKGKKRGGRR</sequence>
<dbReference type="Proteomes" id="UP000030752">
    <property type="component" value="Unassembled WGS sequence"/>
</dbReference>
<accession>W2RUI1</accession>
<evidence type="ECO:0000313" key="3">
    <source>
        <dbReference type="Proteomes" id="UP000030752"/>
    </source>
</evidence>
<proteinExistence type="predicted"/>
<protein>
    <submittedName>
        <fullName evidence="2">Uncharacterized protein</fullName>
    </submittedName>
</protein>